<dbReference type="GO" id="GO:0000209">
    <property type="term" value="P:protein polyubiquitination"/>
    <property type="evidence" value="ECO:0007669"/>
    <property type="project" value="TreeGrafter"/>
</dbReference>
<keyword evidence="4" id="KW-0808">Transferase</keyword>
<dbReference type="Pfam" id="PF00632">
    <property type="entry name" value="HECT"/>
    <property type="match status" value="1"/>
</dbReference>
<dbReference type="InterPro" id="IPR045322">
    <property type="entry name" value="HECTD1/TRIP12-like"/>
</dbReference>
<dbReference type="Gene3D" id="3.30.2410.10">
    <property type="entry name" value="Hect, E3 ligase catalytic domain"/>
    <property type="match status" value="1"/>
</dbReference>
<evidence type="ECO:0000313" key="9">
    <source>
        <dbReference type="EMBL" id="ODQ75720.1"/>
    </source>
</evidence>
<evidence type="ECO:0000256" key="3">
    <source>
        <dbReference type="ARBA" id="ARBA00012485"/>
    </source>
</evidence>
<feature type="domain" description="HECT" evidence="8">
    <location>
        <begin position="1275"/>
        <end position="1629"/>
    </location>
</feature>
<feature type="region of interest" description="Disordered" evidence="7">
    <location>
        <begin position="896"/>
        <end position="1006"/>
    </location>
</feature>
<dbReference type="PROSITE" id="PS50237">
    <property type="entry name" value="HECT"/>
    <property type="match status" value="1"/>
</dbReference>
<dbReference type="GO" id="GO:0043161">
    <property type="term" value="P:proteasome-mediated ubiquitin-dependent protein catabolic process"/>
    <property type="evidence" value="ECO:0007669"/>
    <property type="project" value="TreeGrafter"/>
</dbReference>
<feature type="region of interest" description="Disordered" evidence="7">
    <location>
        <begin position="581"/>
        <end position="627"/>
    </location>
</feature>
<reference evidence="9 10" key="1">
    <citation type="journal article" date="2016" name="Proc. Natl. Acad. Sci. U.S.A.">
        <title>Comparative genomics of biotechnologically important yeasts.</title>
        <authorList>
            <person name="Riley R."/>
            <person name="Haridas S."/>
            <person name="Wolfe K.H."/>
            <person name="Lopes M.R."/>
            <person name="Hittinger C.T."/>
            <person name="Goeker M."/>
            <person name="Salamov A.A."/>
            <person name="Wisecaver J.H."/>
            <person name="Long T.M."/>
            <person name="Calvey C.H."/>
            <person name="Aerts A.L."/>
            <person name="Barry K.W."/>
            <person name="Choi C."/>
            <person name="Clum A."/>
            <person name="Coughlan A.Y."/>
            <person name="Deshpande S."/>
            <person name="Douglass A.P."/>
            <person name="Hanson S.J."/>
            <person name="Klenk H.-P."/>
            <person name="LaButti K.M."/>
            <person name="Lapidus A."/>
            <person name="Lindquist E.A."/>
            <person name="Lipzen A.M."/>
            <person name="Meier-Kolthoff J.P."/>
            <person name="Ohm R.A."/>
            <person name="Otillar R.P."/>
            <person name="Pangilinan J.L."/>
            <person name="Peng Y."/>
            <person name="Rokas A."/>
            <person name="Rosa C.A."/>
            <person name="Scheuner C."/>
            <person name="Sibirny A.A."/>
            <person name="Slot J.C."/>
            <person name="Stielow J.B."/>
            <person name="Sun H."/>
            <person name="Kurtzman C.P."/>
            <person name="Blackwell M."/>
            <person name="Grigoriev I.V."/>
            <person name="Jeffries T.W."/>
        </authorList>
    </citation>
    <scope>NUCLEOTIDE SEQUENCE [LARGE SCALE GENOMIC DNA]</scope>
    <source>
        <strain evidence="9 10">NRRL Y-11557</strain>
    </source>
</reference>
<proteinExistence type="inferred from homology"/>
<dbReference type="STRING" id="675824.A0A1E3QDM2"/>
<dbReference type="SMART" id="SM00119">
    <property type="entry name" value="HECTc"/>
    <property type="match status" value="1"/>
</dbReference>
<evidence type="ECO:0000256" key="5">
    <source>
        <dbReference type="ARBA" id="ARBA00022786"/>
    </source>
</evidence>
<dbReference type="SUPFAM" id="SSF48371">
    <property type="entry name" value="ARM repeat"/>
    <property type="match status" value="1"/>
</dbReference>
<dbReference type="GO" id="GO:0016607">
    <property type="term" value="C:nuclear speck"/>
    <property type="evidence" value="ECO:0007669"/>
    <property type="project" value="TreeGrafter"/>
</dbReference>
<dbReference type="OrthoDB" id="423283at2759"/>
<evidence type="ECO:0000313" key="10">
    <source>
        <dbReference type="Proteomes" id="UP000094385"/>
    </source>
</evidence>
<evidence type="ECO:0000256" key="7">
    <source>
        <dbReference type="SAM" id="MobiDB-lite"/>
    </source>
</evidence>
<accession>A0A1E3QDM2</accession>
<name>A0A1E3QDM2_LIPST</name>
<dbReference type="Proteomes" id="UP000094385">
    <property type="component" value="Unassembled WGS sequence"/>
</dbReference>
<evidence type="ECO:0000256" key="4">
    <source>
        <dbReference type="ARBA" id="ARBA00022679"/>
    </source>
</evidence>
<feature type="compositionally biased region" description="Basic and acidic residues" evidence="7">
    <location>
        <begin position="915"/>
        <end position="926"/>
    </location>
</feature>
<dbReference type="InterPro" id="IPR016024">
    <property type="entry name" value="ARM-type_fold"/>
</dbReference>
<comment type="similarity">
    <text evidence="2">Belongs to the UPL family. K-HECT subfamily.</text>
</comment>
<dbReference type="SUPFAM" id="SSF56204">
    <property type="entry name" value="Hect, E3 ligase catalytic domain"/>
    <property type="match status" value="1"/>
</dbReference>
<dbReference type="GO" id="GO:0061630">
    <property type="term" value="F:ubiquitin protein ligase activity"/>
    <property type="evidence" value="ECO:0007669"/>
    <property type="project" value="UniProtKB-EC"/>
</dbReference>
<dbReference type="EMBL" id="KV454290">
    <property type="protein sequence ID" value="ODQ75720.1"/>
    <property type="molecule type" value="Genomic_DNA"/>
</dbReference>
<keyword evidence="10" id="KW-1185">Reference proteome</keyword>
<dbReference type="InterPro" id="IPR000569">
    <property type="entry name" value="HECT_dom"/>
</dbReference>
<comment type="catalytic activity">
    <reaction evidence="1">
        <text>S-ubiquitinyl-[E2 ubiquitin-conjugating enzyme]-L-cysteine + [acceptor protein]-L-lysine = [E2 ubiquitin-conjugating enzyme]-L-cysteine + N(6)-ubiquitinyl-[acceptor protein]-L-lysine.</text>
        <dbReference type="EC" id="2.3.2.26"/>
    </reaction>
</comment>
<protein>
    <recommendedName>
        <fullName evidence="3">HECT-type E3 ubiquitin transferase</fullName>
        <ecNumber evidence="3">2.3.2.26</ecNumber>
    </recommendedName>
</protein>
<dbReference type="PANTHER" id="PTHR45670:SF1">
    <property type="entry name" value="E3 UBIQUITIN-PROTEIN LIGASE HECTD1"/>
    <property type="match status" value="1"/>
</dbReference>
<organism evidence="9 10">
    <name type="scientific">Lipomyces starkeyi NRRL Y-11557</name>
    <dbReference type="NCBI Taxonomy" id="675824"/>
    <lineage>
        <taxon>Eukaryota</taxon>
        <taxon>Fungi</taxon>
        <taxon>Dikarya</taxon>
        <taxon>Ascomycota</taxon>
        <taxon>Saccharomycotina</taxon>
        <taxon>Lipomycetes</taxon>
        <taxon>Lipomycetales</taxon>
        <taxon>Lipomycetaceae</taxon>
        <taxon>Lipomyces</taxon>
    </lineage>
</organism>
<gene>
    <name evidence="9" type="ORF">LIPSTDRAFT_48280</name>
</gene>
<dbReference type="Gene3D" id="3.90.1750.10">
    <property type="entry name" value="Hect, E3 ligase catalytic domains"/>
    <property type="match status" value="1"/>
</dbReference>
<feature type="compositionally biased region" description="Polar residues" evidence="7">
    <location>
        <begin position="613"/>
        <end position="627"/>
    </location>
</feature>
<feature type="compositionally biased region" description="Acidic residues" evidence="7">
    <location>
        <begin position="1"/>
        <end position="12"/>
    </location>
</feature>
<evidence type="ECO:0000256" key="1">
    <source>
        <dbReference type="ARBA" id="ARBA00000885"/>
    </source>
</evidence>
<feature type="compositionally biased region" description="Acidic residues" evidence="7">
    <location>
        <begin position="22"/>
        <end position="55"/>
    </location>
</feature>
<evidence type="ECO:0000256" key="6">
    <source>
        <dbReference type="PROSITE-ProRule" id="PRU00104"/>
    </source>
</evidence>
<dbReference type="InterPro" id="IPR057948">
    <property type="entry name" value="TPR_TRIP12_N"/>
</dbReference>
<dbReference type="Pfam" id="PF25579">
    <property type="entry name" value="TPR_TRIP12_N"/>
    <property type="match status" value="1"/>
</dbReference>
<dbReference type="CDD" id="cd00078">
    <property type="entry name" value="HECTc"/>
    <property type="match status" value="1"/>
</dbReference>
<dbReference type="Gene3D" id="1.25.10.10">
    <property type="entry name" value="Leucine-rich Repeat Variant"/>
    <property type="match status" value="1"/>
</dbReference>
<dbReference type="InterPro" id="IPR035983">
    <property type="entry name" value="Hect_E3_ubiquitin_ligase"/>
</dbReference>
<dbReference type="InterPro" id="IPR011989">
    <property type="entry name" value="ARM-like"/>
</dbReference>
<evidence type="ECO:0000256" key="2">
    <source>
        <dbReference type="ARBA" id="ARBA00006331"/>
    </source>
</evidence>
<evidence type="ECO:0000259" key="8">
    <source>
        <dbReference type="PROSITE" id="PS50237"/>
    </source>
</evidence>
<keyword evidence="5 6" id="KW-0833">Ubl conjugation pathway</keyword>
<sequence length="1629" mass="180655">MDDYDDDEEEDIEHEHHRSDEIGEEEEDDDEDDDDDDDDDEEEEEEDDEDDDEDSERSSLHSSAFGGGAPLSSMFSHGLQGSLFSLSGMMSAGMMSEFAMRFSDIRSNLKQRHDSGSRMVALQELSNLLLVSTEEMFTSSFSAEQIVHELVDIMVNPIFGEDDPESMLVACRCLASLMDALPQSTRAVVYGGAVPVLCQKLLEIEYIDLAEQALSTLKRISADHPTVVVREGGLTACLTYLDFFATNVQRTAVIVAANCSRNIPNDCFPTVRDVMPILLNVLMGTDQKVVEQGCLSVARIIESFRNHPDKLEQLVSEELLQKMLDLLIPGPTNVVGHHIHAHFLKALSYAAKVSPKLAATMFRMHIVDTLYQILTGVSPPTDSELEEQVNNSVMVMQTVIHSPKDQVLATLNVICELLPGIQKEDLSQNPTFLDTMDNLNYNNPEVNEKKLVILVTCQAEVRRFVMVLLPVLLDVYSCTVDLGIRQKVVTAFLKMFLNIDVNILHDALKNVQFSSLLASILAQKDHLSIVVSGLQIAEVLRRRLPDIYDYHFEREGVIAEILKLATDKPNEVEKVDKKVTETQEAVEEDEDGVEHSHDDGADDEEKSEVSLPISDNRSQVSSPDSSRANMSSLSHILASYQTSLDQWIANFAQEFLDKYVVSSESNNKAASGLNELKRLADSLVVGPELEERLVELAYHFNSEALTSISSFELLNSGIMEALLKLLTSGSDEVKLFARNAFLRTFMDVHGTSNASSPFSVLIAKLHESLVRSEHFDVLTSPHSGKLYDHENPIEVLSQQIRLKLVADDDADVLKSYRVFAVSIPAVATFKSLDDYLRMRIGDRATGTPSGSRRSASSGMLNNNFTSFASFAASAASSSSPPPVSSSSAALRTFESAVEAGEGTSTSAPAEIPEASEPKAKSTSDDHTECDDERQEKDSDAVSAMSSMNDDLLDGVDDYMSSSQETEGRRVNVQVDGDHVTAQTPGGTGIPTPIPVPSPAIKKDSGYVDGVSRSAVSTPRQSYSSALQSTSQDWHIEFRVSDKLIPNDMTVFGAIHKYGNDKSVAQSRHHWDVMNSVRFRKVPGPAPVQESETLKYGEKFREVPESLKDDNTSFMILQLLRILYALNANLGEIFSDEDVAIVPLPVNQFISSKLTSKMNRQLEEPLIVASACLPDWNSDLTRHYPFLFPFETRRLFLQSTSFGHFRSINRWKTRGSESNRRDSHSSRAFIFKTMRQKVRIARSQMLQSAIKVMELYGSSPSILEVEYFDEVGTGLGPTLEFYATVSREFAKKKLRLWRENESDGEHEYAFGSHGLYPLPMSESKAAGESGKKVLHLFKILGQFVARALLDSRLLDIKFNPMFFRARQDSVAPSLGSVKTVDAHLARSLKLLQKFSAAKNKILADGTLSDEEKDVRVENIEIDGVKVDDLALDFTLPGQPEFEFIEGSANAPVTIHNVDQYVKKVIDATLGSGVEKQLNAFREGFSSVFSFAAMSAFTPEELVMLCGQIDEDWSLETLFDSVKADHGYTMSSKTVQNLLEVMTQYDVNQRRAFLQFITGSPNLPIGGFKSLTPTFTIVCKPSEPPYSPDDYLPSVMTCVNYLKIPDYSSKEVLRARVTKAIEEGSGAFLLS</sequence>
<dbReference type="PANTHER" id="PTHR45670">
    <property type="entry name" value="E3 UBIQUITIN-PROTEIN LIGASE TRIP12"/>
    <property type="match status" value="1"/>
</dbReference>
<feature type="region of interest" description="Disordered" evidence="7">
    <location>
        <begin position="1"/>
        <end position="65"/>
    </location>
</feature>
<dbReference type="EC" id="2.3.2.26" evidence="3"/>
<feature type="active site" description="Glycyl thioester intermediate" evidence="6">
    <location>
        <position position="1596"/>
    </location>
</feature>